<evidence type="ECO:0000256" key="1">
    <source>
        <dbReference type="ARBA" id="ARBA00023015"/>
    </source>
</evidence>
<gene>
    <name evidence="5" type="ORF">A3843_12015</name>
</gene>
<dbReference type="SMART" id="SM00895">
    <property type="entry name" value="FCD"/>
    <property type="match status" value="1"/>
</dbReference>
<dbReference type="InterPro" id="IPR011711">
    <property type="entry name" value="GntR_C"/>
</dbReference>
<dbReference type="EMBL" id="LVVZ01000018">
    <property type="protein sequence ID" value="OKL43849.1"/>
    <property type="molecule type" value="Genomic_DNA"/>
</dbReference>
<evidence type="ECO:0000313" key="6">
    <source>
        <dbReference type="Proteomes" id="UP000185783"/>
    </source>
</evidence>
<dbReference type="AlphaFoldDB" id="A0A1U7JGJ0"/>
<dbReference type="PROSITE" id="PS50949">
    <property type="entry name" value="HTH_GNTR"/>
    <property type="match status" value="1"/>
</dbReference>
<accession>A0A1U7JGJ0</accession>
<proteinExistence type="predicted"/>
<dbReference type="GO" id="GO:0003700">
    <property type="term" value="F:DNA-binding transcription factor activity"/>
    <property type="evidence" value="ECO:0007669"/>
    <property type="project" value="InterPro"/>
</dbReference>
<comment type="caution">
    <text evidence="5">The sequence shown here is derived from an EMBL/GenBank/DDBJ whole genome shotgun (WGS) entry which is preliminary data.</text>
</comment>
<evidence type="ECO:0000313" key="5">
    <source>
        <dbReference type="EMBL" id="OKL43849.1"/>
    </source>
</evidence>
<dbReference type="GO" id="GO:0003677">
    <property type="term" value="F:DNA binding"/>
    <property type="evidence" value="ECO:0007669"/>
    <property type="project" value="UniProtKB-KW"/>
</dbReference>
<keyword evidence="6" id="KW-1185">Reference proteome</keyword>
<dbReference type="STRING" id="197461.A3843_12015"/>
<feature type="domain" description="HTH gntR-type" evidence="4">
    <location>
        <begin position="1"/>
        <end position="63"/>
    </location>
</feature>
<dbReference type="PANTHER" id="PTHR43537">
    <property type="entry name" value="TRANSCRIPTIONAL REGULATOR, GNTR FAMILY"/>
    <property type="match status" value="1"/>
</dbReference>
<dbReference type="InterPro" id="IPR036388">
    <property type="entry name" value="WH-like_DNA-bd_sf"/>
</dbReference>
<dbReference type="Proteomes" id="UP000185783">
    <property type="component" value="Unassembled WGS sequence"/>
</dbReference>
<keyword evidence="1" id="KW-0805">Transcription regulation</keyword>
<evidence type="ECO:0000256" key="2">
    <source>
        <dbReference type="ARBA" id="ARBA00023125"/>
    </source>
</evidence>
<evidence type="ECO:0000259" key="4">
    <source>
        <dbReference type="PROSITE" id="PS50949"/>
    </source>
</evidence>
<evidence type="ECO:0000256" key="3">
    <source>
        <dbReference type="ARBA" id="ARBA00023163"/>
    </source>
</evidence>
<dbReference type="SMART" id="SM00345">
    <property type="entry name" value="HTH_GNTR"/>
    <property type="match status" value="1"/>
</dbReference>
<dbReference type="CDD" id="cd07377">
    <property type="entry name" value="WHTH_GntR"/>
    <property type="match status" value="1"/>
</dbReference>
<dbReference type="PRINTS" id="PR00035">
    <property type="entry name" value="HTHGNTR"/>
</dbReference>
<keyword evidence="2" id="KW-0238">DNA-binding</keyword>
<dbReference type="Gene3D" id="1.10.10.10">
    <property type="entry name" value="Winged helix-like DNA-binding domain superfamily/Winged helix DNA-binding domain"/>
    <property type="match status" value="1"/>
</dbReference>
<name>A0A1U7JGJ0_9HYPH</name>
<organism evidence="5 6">
    <name type="scientific">Pseudovibrio exalbescens</name>
    <dbReference type="NCBI Taxonomy" id="197461"/>
    <lineage>
        <taxon>Bacteria</taxon>
        <taxon>Pseudomonadati</taxon>
        <taxon>Pseudomonadota</taxon>
        <taxon>Alphaproteobacteria</taxon>
        <taxon>Hyphomicrobiales</taxon>
        <taxon>Stappiaceae</taxon>
        <taxon>Pseudovibrio</taxon>
    </lineage>
</organism>
<protein>
    <submittedName>
        <fullName evidence="5">Transcriptional regulator</fullName>
    </submittedName>
</protein>
<dbReference type="Pfam" id="PF07729">
    <property type="entry name" value="FCD"/>
    <property type="match status" value="1"/>
</dbReference>
<keyword evidence="3" id="KW-0804">Transcription</keyword>
<dbReference type="InterPro" id="IPR036390">
    <property type="entry name" value="WH_DNA-bd_sf"/>
</dbReference>
<dbReference type="OrthoDB" id="9028214at2"/>
<dbReference type="Gene3D" id="1.20.120.530">
    <property type="entry name" value="GntR ligand-binding domain-like"/>
    <property type="match status" value="1"/>
</dbReference>
<reference evidence="5 6" key="1">
    <citation type="submission" date="2016-03" db="EMBL/GenBank/DDBJ databases">
        <title>Genome sequence of Nesiotobacter sp. nov., a moderately halophilic alphaproteobacterium isolated from the Yellow Sea, China.</title>
        <authorList>
            <person name="Zhang G."/>
            <person name="Zhang R."/>
        </authorList>
    </citation>
    <scope>NUCLEOTIDE SEQUENCE [LARGE SCALE GENOMIC DNA]</scope>
    <source>
        <strain evidence="5 6">WB1-6</strain>
    </source>
</reference>
<dbReference type="InterPro" id="IPR008920">
    <property type="entry name" value="TF_FadR/GntR_C"/>
</dbReference>
<dbReference type="SUPFAM" id="SSF48008">
    <property type="entry name" value="GntR ligand-binding domain-like"/>
    <property type="match status" value="1"/>
</dbReference>
<dbReference type="Pfam" id="PF00392">
    <property type="entry name" value="GntR"/>
    <property type="match status" value="1"/>
</dbReference>
<dbReference type="SUPFAM" id="SSF46785">
    <property type="entry name" value="Winged helix' DNA-binding domain"/>
    <property type="match status" value="1"/>
</dbReference>
<dbReference type="InterPro" id="IPR000524">
    <property type="entry name" value="Tscrpt_reg_HTH_GntR"/>
</dbReference>
<sequence>MARMLIHEIKLGALSVGDPLPTERELCERFNASRPTVREAIAQMQMSGYATSGGGKRPRADKPTVGKIIVSAADHIREALGDAEGGAQLEQLRQFLECGAIREATRKANNMSIAKIKQALDANYAAIGTEDFGRTDIAFHRSILSVVGNALILALHDNFVDLMLSHRPQHTDQLAHDQVVYEEHREMYEAILAGDAGRASDILDRHLERSYRSRLSPPSKAIVKGADDETSG</sequence>
<dbReference type="PANTHER" id="PTHR43537:SF5">
    <property type="entry name" value="UXU OPERON TRANSCRIPTIONAL REGULATOR"/>
    <property type="match status" value="1"/>
</dbReference>